<dbReference type="SUPFAM" id="SSF55073">
    <property type="entry name" value="Nucleotide cyclase"/>
    <property type="match status" value="1"/>
</dbReference>
<dbReference type="SUPFAM" id="SSF52172">
    <property type="entry name" value="CheY-like"/>
    <property type="match status" value="1"/>
</dbReference>
<comment type="caution">
    <text evidence="4">The sequence shown here is derived from an EMBL/GenBank/DDBJ whole genome shotgun (WGS) entry which is preliminary data.</text>
</comment>
<dbReference type="InterPro" id="IPR050469">
    <property type="entry name" value="Diguanylate_Cyclase"/>
</dbReference>
<proteinExistence type="predicted"/>
<dbReference type="SMART" id="SM00267">
    <property type="entry name" value="GGDEF"/>
    <property type="match status" value="1"/>
</dbReference>
<dbReference type="PANTHER" id="PTHR45138">
    <property type="entry name" value="REGULATORY COMPONENTS OF SENSORY TRANSDUCTION SYSTEM"/>
    <property type="match status" value="1"/>
</dbReference>
<dbReference type="RefSeq" id="WP_049558321.1">
    <property type="nucleotide sequence ID" value="NZ_LATL02000067.1"/>
</dbReference>
<dbReference type="PROSITE" id="PS50110">
    <property type="entry name" value="RESPONSE_REGULATORY"/>
    <property type="match status" value="1"/>
</dbReference>
<evidence type="ECO:0000256" key="1">
    <source>
        <dbReference type="PROSITE-ProRule" id="PRU00169"/>
    </source>
</evidence>
<keyword evidence="1" id="KW-0597">Phosphoprotein</keyword>
<reference evidence="4 5" key="1">
    <citation type="submission" date="2015-06" db="EMBL/GenBank/DDBJ databases">
        <title>Draft genome assembly of filamentous brackish cyanobacterium Limnoraphis robusta strain CS-951.</title>
        <authorList>
            <person name="Willis A."/>
            <person name="Parks M."/>
            <person name="Burford M.A."/>
        </authorList>
    </citation>
    <scope>NUCLEOTIDE SEQUENCE [LARGE SCALE GENOMIC DNA]</scope>
    <source>
        <strain evidence="4 5">CS-951</strain>
    </source>
</reference>
<dbReference type="GO" id="GO:0000160">
    <property type="term" value="P:phosphorelay signal transduction system"/>
    <property type="evidence" value="ECO:0007669"/>
    <property type="project" value="InterPro"/>
</dbReference>
<dbReference type="InterPro" id="IPR001789">
    <property type="entry name" value="Sig_transdc_resp-reg_receiver"/>
</dbReference>
<name>A0A0J9EX73_9CYAN</name>
<dbReference type="PROSITE" id="PS50887">
    <property type="entry name" value="GGDEF"/>
    <property type="match status" value="1"/>
</dbReference>
<evidence type="ECO:0000259" key="2">
    <source>
        <dbReference type="PROSITE" id="PS50110"/>
    </source>
</evidence>
<dbReference type="GO" id="GO:0052621">
    <property type="term" value="F:diguanylate cyclase activity"/>
    <property type="evidence" value="ECO:0007669"/>
    <property type="project" value="TreeGrafter"/>
</dbReference>
<dbReference type="GO" id="GO:1902201">
    <property type="term" value="P:negative regulation of bacterial-type flagellum-dependent cell motility"/>
    <property type="evidence" value="ECO:0007669"/>
    <property type="project" value="TreeGrafter"/>
</dbReference>
<dbReference type="GO" id="GO:0005886">
    <property type="term" value="C:plasma membrane"/>
    <property type="evidence" value="ECO:0007669"/>
    <property type="project" value="TreeGrafter"/>
</dbReference>
<dbReference type="NCBIfam" id="TIGR00254">
    <property type="entry name" value="GGDEF"/>
    <property type="match status" value="1"/>
</dbReference>
<sequence>MFYVNSETHPHSIFVVDDDLSQRKIIAAEMERQGYRVLQLGDGRQCFEQCSILKPDMILLDAILPETDGFSCCNQLKNALGEQCPPVLIITTLNDEKSVDRAFEVGATDYITKPIHWPIMRQRIRRILQTQWAMKELKKQVERSQLLTEQLEIVNQKLEHLAAVDSLTKIANRRRFDQGLHSEWKRLARERLPLSLILCDVDFFKAYNDTYGHRAGDFCLQQIAQILRENVKRPADLVARYGGEEFAVILPNTHLKGAVKVAEDIRNSLHNIEIEHSNSPVSNQVTLSLGVASLIPNHYLSEYFLIGEADRALYEAKKSGRDRVVFRI</sequence>
<dbReference type="InterPro" id="IPR000160">
    <property type="entry name" value="GGDEF_dom"/>
</dbReference>
<dbReference type="Pfam" id="PF00990">
    <property type="entry name" value="GGDEF"/>
    <property type="match status" value="1"/>
</dbReference>
<accession>A0A0J9EX73</accession>
<protein>
    <submittedName>
        <fullName evidence="4">Regulator</fullName>
    </submittedName>
</protein>
<gene>
    <name evidence="4" type="ORF">WN50_32955</name>
</gene>
<dbReference type="InterPro" id="IPR029787">
    <property type="entry name" value="Nucleotide_cyclase"/>
</dbReference>
<dbReference type="Gene3D" id="3.30.70.270">
    <property type="match status" value="1"/>
</dbReference>
<dbReference type="InterPro" id="IPR011006">
    <property type="entry name" value="CheY-like_superfamily"/>
</dbReference>
<dbReference type="GO" id="GO:0043709">
    <property type="term" value="P:cell adhesion involved in single-species biofilm formation"/>
    <property type="evidence" value="ECO:0007669"/>
    <property type="project" value="TreeGrafter"/>
</dbReference>
<dbReference type="SMART" id="SM00448">
    <property type="entry name" value="REC"/>
    <property type="match status" value="1"/>
</dbReference>
<dbReference type="InterPro" id="IPR043128">
    <property type="entry name" value="Rev_trsase/Diguanyl_cyclase"/>
</dbReference>
<feature type="domain" description="GGDEF" evidence="3">
    <location>
        <begin position="192"/>
        <end position="328"/>
    </location>
</feature>
<dbReference type="Gene3D" id="3.40.50.2300">
    <property type="match status" value="1"/>
</dbReference>
<dbReference type="AlphaFoldDB" id="A0A0J9EX73"/>
<feature type="domain" description="Response regulatory" evidence="2">
    <location>
        <begin position="12"/>
        <end position="128"/>
    </location>
</feature>
<dbReference type="OrthoDB" id="453368at2"/>
<dbReference type="FunFam" id="3.30.70.270:FF:000001">
    <property type="entry name" value="Diguanylate cyclase domain protein"/>
    <property type="match status" value="1"/>
</dbReference>
<feature type="modified residue" description="4-aspartylphosphate" evidence="1">
    <location>
        <position position="61"/>
    </location>
</feature>
<dbReference type="Pfam" id="PF00072">
    <property type="entry name" value="Response_reg"/>
    <property type="match status" value="1"/>
</dbReference>
<evidence type="ECO:0000313" key="5">
    <source>
        <dbReference type="Proteomes" id="UP000033607"/>
    </source>
</evidence>
<dbReference type="Proteomes" id="UP000033607">
    <property type="component" value="Unassembled WGS sequence"/>
</dbReference>
<dbReference type="PANTHER" id="PTHR45138:SF9">
    <property type="entry name" value="DIGUANYLATE CYCLASE DGCM-RELATED"/>
    <property type="match status" value="1"/>
</dbReference>
<dbReference type="EMBL" id="LATL02000067">
    <property type="protein sequence ID" value="KMW70736.1"/>
    <property type="molecule type" value="Genomic_DNA"/>
</dbReference>
<organism evidence="4 5">
    <name type="scientific">Limnoraphis robusta CS-951</name>
    <dbReference type="NCBI Taxonomy" id="1637645"/>
    <lineage>
        <taxon>Bacteria</taxon>
        <taxon>Bacillati</taxon>
        <taxon>Cyanobacteriota</taxon>
        <taxon>Cyanophyceae</taxon>
        <taxon>Oscillatoriophycideae</taxon>
        <taxon>Oscillatoriales</taxon>
        <taxon>Sirenicapillariaceae</taxon>
        <taxon>Limnoraphis</taxon>
    </lineage>
</organism>
<dbReference type="CDD" id="cd01949">
    <property type="entry name" value="GGDEF"/>
    <property type="match status" value="1"/>
</dbReference>
<evidence type="ECO:0000313" key="4">
    <source>
        <dbReference type="EMBL" id="KMW70736.1"/>
    </source>
</evidence>
<evidence type="ECO:0000259" key="3">
    <source>
        <dbReference type="PROSITE" id="PS50887"/>
    </source>
</evidence>